<dbReference type="SMART" id="SM00950">
    <property type="entry name" value="Piwi"/>
    <property type="match status" value="1"/>
</dbReference>
<dbReference type="InterPro" id="IPR036397">
    <property type="entry name" value="RNaseH_sf"/>
</dbReference>
<dbReference type="EMBL" id="SLUP01000002">
    <property type="protein sequence ID" value="TCL67531.1"/>
    <property type="molecule type" value="Genomic_DNA"/>
</dbReference>
<accession>A0A4R1RMM2</accession>
<evidence type="ECO:0000313" key="4">
    <source>
        <dbReference type="EMBL" id="TCL67531.1"/>
    </source>
</evidence>
<dbReference type="Proteomes" id="UP000295455">
    <property type="component" value="Unassembled WGS sequence"/>
</dbReference>
<organism evidence="4 5">
    <name type="scientific">Mariniflexile fucanivorans</name>
    <dbReference type="NCBI Taxonomy" id="264023"/>
    <lineage>
        <taxon>Bacteria</taxon>
        <taxon>Pseudomonadati</taxon>
        <taxon>Bacteroidota</taxon>
        <taxon>Flavobacteriia</taxon>
        <taxon>Flavobacteriales</taxon>
        <taxon>Flavobacteriaceae</taxon>
        <taxon>Mariniflexile</taxon>
    </lineage>
</organism>
<evidence type="ECO:0000313" key="5">
    <source>
        <dbReference type="Proteomes" id="UP000295455"/>
    </source>
</evidence>
<evidence type="ECO:0000256" key="2">
    <source>
        <dbReference type="ARBA" id="ARBA00035032"/>
    </source>
</evidence>
<feature type="domain" description="Piwi" evidence="3">
    <location>
        <begin position="372"/>
        <end position="662"/>
    </location>
</feature>
<name>A0A4R1RMM2_9FLAO</name>
<dbReference type="AlphaFoldDB" id="A0A4R1RMM2"/>
<dbReference type="SUPFAM" id="SSF53098">
    <property type="entry name" value="Ribonuclease H-like"/>
    <property type="match status" value="1"/>
</dbReference>
<dbReference type="InterPro" id="IPR003165">
    <property type="entry name" value="Piwi"/>
</dbReference>
<dbReference type="GO" id="GO:0003676">
    <property type="term" value="F:nucleic acid binding"/>
    <property type="evidence" value="ECO:0007669"/>
    <property type="project" value="InterPro"/>
</dbReference>
<dbReference type="Gene3D" id="3.30.420.10">
    <property type="entry name" value="Ribonuclease H-like superfamily/Ribonuclease H"/>
    <property type="match status" value="1"/>
</dbReference>
<protein>
    <recommendedName>
        <fullName evidence="2">Protein argonaute</fullName>
    </recommendedName>
</protein>
<sequence>MENLKINILPFKHPELIKEFGFYKDKTEGFFPIHRAQLPNEVWDNFKTELQDLKFLYSNFLDTQNCDMLAKVDMYQNTTFAKHYYTQLVYNYFTPIADAIKCNYVKDTEVWFLDTKVMATGYKTYNKYTLKIEFSGLTKSPALLLSYDGTSKVATTSIDKINIPSNYFKTVVYKKEIIKFNQLSEEAKQNIEQVFPLLNIPIKNHLEIPNSIPKKGNRYKPYFKHITDFYNNYLNTAAFKKVLPLSEKGFFTVPEKEIHHTNYKSNNLRFFNNTEIDPKVGMKKMGPYKASPHPNVRFFFIYHKPDRKEYVKKLYDYFENGYKEFFPPLKKHIKQPFFMDENTSLAFESPATAIKELKHHLINLEKTPNTRYVAIYISPIHKEDEDNKELYYQVKEELLKHEITSQVIFKESISNAYFGAFLENITPALLAKIDGIPWRLDRELKQELIVGVGAFKSLETNTRFVGSAFCFNNKGEFKGFDCFRNNEFDLIAGAIGKQILKFVVDNDRSTVERLIIHYYKPMGKEEIDPIQKVLETLGLKIPVIIITINKTESNDYVAFDTSSEALMPLSGTIIEIAKLKYLLFNNAKYSANGQTTDHPFPVKLTLFCTEQDYFEDITVVKELIDQVYQFSRMYWKSIKQQNLPVTIKYPEMVAQIFPHFEGDKLPDFGKNNLWFL</sequence>
<dbReference type="Pfam" id="PF02171">
    <property type="entry name" value="Piwi"/>
    <property type="match status" value="1"/>
</dbReference>
<dbReference type="RefSeq" id="WP_132215176.1">
    <property type="nucleotide sequence ID" value="NZ_OX156936.1"/>
</dbReference>
<comment type="caution">
    <text evidence="4">The sequence shown here is derived from an EMBL/GenBank/DDBJ whole genome shotgun (WGS) entry which is preliminary data.</text>
</comment>
<gene>
    <name evidence="4" type="ORF">EV196_10287</name>
</gene>
<dbReference type="OrthoDB" id="1388275at2"/>
<dbReference type="PROSITE" id="PS50822">
    <property type="entry name" value="PIWI"/>
    <property type="match status" value="1"/>
</dbReference>
<dbReference type="Gene3D" id="3.40.50.2300">
    <property type="match status" value="1"/>
</dbReference>
<keyword evidence="5" id="KW-1185">Reference proteome</keyword>
<dbReference type="InterPro" id="IPR012337">
    <property type="entry name" value="RNaseH-like_sf"/>
</dbReference>
<evidence type="ECO:0000256" key="1">
    <source>
        <dbReference type="ARBA" id="ARBA00035012"/>
    </source>
</evidence>
<comment type="similarity">
    <text evidence="1">Belongs to the argonaute family. Long pAgo subfamily.</text>
</comment>
<evidence type="ECO:0000259" key="3">
    <source>
        <dbReference type="PROSITE" id="PS50822"/>
    </source>
</evidence>
<reference evidence="4 5" key="1">
    <citation type="submission" date="2019-03" db="EMBL/GenBank/DDBJ databases">
        <title>Genomic Encyclopedia of Type Strains, Phase IV (KMG-IV): sequencing the most valuable type-strain genomes for metagenomic binning, comparative biology and taxonomic classification.</title>
        <authorList>
            <person name="Goeker M."/>
        </authorList>
    </citation>
    <scope>NUCLEOTIDE SEQUENCE [LARGE SCALE GENOMIC DNA]</scope>
    <source>
        <strain evidence="4 5">DSM 18792</strain>
    </source>
</reference>
<proteinExistence type="inferred from homology"/>